<dbReference type="Gene3D" id="3.40.50.1000">
    <property type="entry name" value="HAD superfamily/HAD-like"/>
    <property type="match status" value="1"/>
</dbReference>
<dbReference type="InterPro" id="IPR036412">
    <property type="entry name" value="HAD-like_sf"/>
</dbReference>
<keyword evidence="3" id="KW-0479">Metal-binding</keyword>
<evidence type="ECO:0000256" key="4">
    <source>
        <dbReference type="ARBA" id="ARBA00022842"/>
    </source>
</evidence>
<dbReference type="NCBIfam" id="TIGR01509">
    <property type="entry name" value="HAD-SF-IA-v3"/>
    <property type="match status" value="1"/>
</dbReference>
<gene>
    <name evidence="6" type="ORF">DD236_09420</name>
</gene>
<accession>A0A2V1K6H0</accession>
<dbReference type="InterPro" id="IPR051600">
    <property type="entry name" value="Beta-PGM-like"/>
</dbReference>
<dbReference type="AlphaFoldDB" id="A0A2V1K6H0"/>
<dbReference type="GO" id="GO:0046872">
    <property type="term" value="F:metal ion binding"/>
    <property type="evidence" value="ECO:0007669"/>
    <property type="project" value="UniProtKB-KW"/>
</dbReference>
<dbReference type="InterPro" id="IPR023198">
    <property type="entry name" value="PGP-like_dom2"/>
</dbReference>
<organism evidence="6 7">
    <name type="scientific">Ancrocorticia populi</name>
    <dbReference type="NCBI Taxonomy" id="2175228"/>
    <lineage>
        <taxon>Bacteria</taxon>
        <taxon>Bacillati</taxon>
        <taxon>Actinomycetota</taxon>
        <taxon>Actinomycetes</taxon>
        <taxon>Actinomycetales</taxon>
        <taxon>Actinomycetaceae</taxon>
        <taxon>Ancrocorticia</taxon>
    </lineage>
</organism>
<evidence type="ECO:0000256" key="2">
    <source>
        <dbReference type="ARBA" id="ARBA00006171"/>
    </source>
</evidence>
<dbReference type="SFLD" id="SFLDS00003">
    <property type="entry name" value="Haloacid_Dehalogenase"/>
    <property type="match status" value="1"/>
</dbReference>
<evidence type="ECO:0000256" key="5">
    <source>
        <dbReference type="ARBA" id="ARBA00023277"/>
    </source>
</evidence>
<dbReference type="InterPro" id="IPR023214">
    <property type="entry name" value="HAD_sf"/>
</dbReference>
<keyword evidence="4" id="KW-0460">Magnesium</keyword>
<comment type="caution">
    <text evidence="6">The sequence shown here is derived from an EMBL/GenBank/DDBJ whole genome shotgun (WGS) entry which is preliminary data.</text>
</comment>
<evidence type="ECO:0000313" key="6">
    <source>
        <dbReference type="EMBL" id="PWF25853.1"/>
    </source>
</evidence>
<dbReference type="InterPro" id="IPR006439">
    <property type="entry name" value="HAD-SF_hydro_IA"/>
</dbReference>
<comment type="cofactor">
    <cofactor evidence="1">
        <name>Mg(2+)</name>
        <dbReference type="ChEBI" id="CHEBI:18420"/>
    </cofactor>
</comment>
<dbReference type="Pfam" id="PF00702">
    <property type="entry name" value="Hydrolase"/>
    <property type="match status" value="1"/>
</dbReference>
<evidence type="ECO:0000256" key="1">
    <source>
        <dbReference type="ARBA" id="ARBA00001946"/>
    </source>
</evidence>
<dbReference type="Proteomes" id="UP000245283">
    <property type="component" value="Unassembled WGS sequence"/>
</dbReference>
<name>A0A2V1K6H0_9ACTO</name>
<keyword evidence="7" id="KW-1185">Reference proteome</keyword>
<dbReference type="PANTHER" id="PTHR46193:SF18">
    <property type="entry name" value="HEXITOL PHOSPHATASE B"/>
    <property type="match status" value="1"/>
</dbReference>
<evidence type="ECO:0000256" key="3">
    <source>
        <dbReference type="ARBA" id="ARBA00022723"/>
    </source>
</evidence>
<dbReference type="GO" id="GO:0003824">
    <property type="term" value="F:catalytic activity"/>
    <property type="evidence" value="ECO:0007669"/>
    <property type="project" value="UniProtKB-ARBA"/>
</dbReference>
<dbReference type="PANTHER" id="PTHR46193">
    <property type="entry name" value="6-PHOSPHOGLUCONATE PHOSPHATASE"/>
    <property type="match status" value="1"/>
</dbReference>
<dbReference type="SFLD" id="SFLDG01129">
    <property type="entry name" value="C1.5:_HAD__Beta-PGM__Phosphata"/>
    <property type="match status" value="1"/>
</dbReference>
<dbReference type="OrthoDB" id="9797743at2"/>
<comment type="similarity">
    <text evidence="2">Belongs to the HAD-like hydrolase superfamily. CbbY/CbbZ/Gph/YieH family.</text>
</comment>
<dbReference type="EMBL" id="QETB01000005">
    <property type="protein sequence ID" value="PWF25853.1"/>
    <property type="molecule type" value="Genomic_DNA"/>
</dbReference>
<dbReference type="SUPFAM" id="SSF56784">
    <property type="entry name" value="HAD-like"/>
    <property type="match status" value="1"/>
</dbReference>
<dbReference type="Gene3D" id="1.10.150.240">
    <property type="entry name" value="Putative phosphatase, domain 2"/>
    <property type="match status" value="1"/>
</dbReference>
<reference evidence="7" key="1">
    <citation type="submission" date="2018-05" db="EMBL/GenBank/DDBJ databases">
        <authorList>
            <person name="Li Y."/>
        </authorList>
    </citation>
    <scope>NUCLEOTIDE SEQUENCE [LARGE SCALE GENOMIC DNA]</scope>
    <source>
        <strain evidence="7">sk1b4</strain>
    </source>
</reference>
<evidence type="ECO:0000313" key="7">
    <source>
        <dbReference type="Proteomes" id="UP000245283"/>
    </source>
</evidence>
<proteinExistence type="inferred from homology"/>
<protein>
    <submittedName>
        <fullName evidence="6">Haloacid dehalogenase</fullName>
    </submittedName>
</protein>
<sequence length="234" mass="25202">MLFDLDGVLTQTDKMHRKAWQAMFDEYFAKQGLEPFEESDYFNYLDGKPRAQGVQSVLESRGVSLPFGEATDAPSPHTVNGLANRKNECFLEAIQEGVEPYAGSEALLRAIKAAGRTRMGVVTSSNNGPIVLEKSNLAHYFDLVLDGNVARAHALKGKPAPDTYLYACEQLGETPDKAAIFEDAVSGVQSGDAGRFAQVVGVNRGVGAQKLMDNGATCVVDDLGELAEALDGNW</sequence>
<keyword evidence="5" id="KW-0119">Carbohydrate metabolism</keyword>